<dbReference type="InterPro" id="IPR004358">
    <property type="entry name" value="Sig_transdc_His_kin-like_C"/>
</dbReference>
<dbReference type="CDD" id="cd06225">
    <property type="entry name" value="HAMP"/>
    <property type="match status" value="1"/>
</dbReference>
<evidence type="ECO:0000256" key="12">
    <source>
        <dbReference type="SAM" id="Coils"/>
    </source>
</evidence>
<dbReference type="PANTHER" id="PTHR45453:SF1">
    <property type="entry name" value="PHOSPHATE REGULON SENSOR PROTEIN PHOR"/>
    <property type="match status" value="1"/>
</dbReference>
<dbReference type="Gene3D" id="1.10.287.130">
    <property type="match status" value="1"/>
</dbReference>
<dbReference type="SMART" id="SM00388">
    <property type="entry name" value="HisKA"/>
    <property type="match status" value="1"/>
</dbReference>
<keyword evidence="12" id="KW-0175">Coiled coil</keyword>
<name>A0A0K9YRJ5_9BACL</name>
<reference evidence="17" key="2">
    <citation type="submission" date="2015-07" db="EMBL/GenBank/DDBJ databases">
        <title>MeaNS - Measles Nucleotide Surveillance Program.</title>
        <authorList>
            <person name="Tran T."/>
            <person name="Druce J."/>
        </authorList>
    </citation>
    <scope>NUCLEOTIDE SEQUENCE</scope>
    <source>
        <strain evidence="17">DSM 9887</strain>
    </source>
</reference>
<dbReference type="AlphaFoldDB" id="A0A0K9YRJ5"/>
<gene>
    <name evidence="17" type="ORF">ADS79_18340</name>
    <name evidence="16" type="ORF">BRE01_06800</name>
</gene>
<dbReference type="Gene3D" id="3.30.565.10">
    <property type="entry name" value="Histidine kinase-like ATPase, C-terminal domain"/>
    <property type="match status" value="1"/>
</dbReference>
<protein>
    <recommendedName>
        <fullName evidence="3">histidine kinase</fullName>
        <ecNumber evidence="3">2.7.13.3</ecNumber>
    </recommendedName>
</protein>
<evidence type="ECO:0000259" key="14">
    <source>
        <dbReference type="PROSITE" id="PS50109"/>
    </source>
</evidence>
<comment type="subcellular location">
    <subcellularLocation>
        <location evidence="2">Cell membrane</location>
        <topology evidence="2">Multi-pass membrane protein</topology>
    </subcellularLocation>
</comment>
<reference evidence="18" key="1">
    <citation type="submission" date="2015-07" db="EMBL/GenBank/DDBJ databases">
        <title>Genome sequencing project for genomic taxonomy and phylogenomics of Bacillus-like bacteria.</title>
        <authorList>
            <person name="Liu B."/>
            <person name="Wang J."/>
            <person name="Zhu Y."/>
            <person name="Liu G."/>
            <person name="Chen Q."/>
            <person name="Chen Z."/>
            <person name="Lan J."/>
            <person name="Che J."/>
            <person name="Ge C."/>
            <person name="Shi H."/>
            <person name="Pan Z."/>
            <person name="Liu X."/>
        </authorList>
    </citation>
    <scope>NUCLEOTIDE SEQUENCE [LARGE SCALE GENOMIC DNA]</scope>
    <source>
        <strain evidence="18">DSM 9887</strain>
    </source>
</reference>
<evidence type="ECO:0000313" key="18">
    <source>
        <dbReference type="Proteomes" id="UP000036834"/>
    </source>
</evidence>
<keyword evidence="13" id="KW-1133">Transmembrane helix</keyword>
<dbReference type="FunFam" id="3.30.565.10:FF:000006">
    <property type="entry name" value="Sensor histidine kinase WalK"/>
    <property type="match status" value="1"/>
</dbReference>
<evidence type="ECO:0000256" key="8">
    <source>
        <dbReference type="ARBA" id="ARBA00022777"/>
    </source>
</evidence>
<keyword evidence="8 17" id="KW-0418">Kinase</keyword>
<dbReference type="RefSeq" id="WP_049739836.1">
    <property type="nucleotide sequence ID" value="NZ_BJON01000002.1"/>
</dbReference>
<keyword evidence="4" id="KW-1003">Cell membrane</keyword>
<evidence type="ECO:0000256" key="7">
    <source>
        <dbReference type="ARBA" id="ARBA00022741"/>
    </source>
</evidence>
<keyword evidence="10" id="KW-0902">Two-component regulatory system</keyword>
<dbReference type="GO" id="GO:0004721">
    <property type="term" value="F:phosphoprotein phosphatase activity"/>
    <property type="evidence" value="ECO:0007669"/>
    <property type="project" value="TreeGrafter"/>
</dbReference>
<dbReference type="InterPro" id="IPR036097">
    <property type="entry name" value="HisK_dim/P_sf"/>
</dbReference>
<evidence type="ECO:0000256" key="2">
    <source>
        <dbReference type="ARBA" id="ARBA00004651"/>
    </source>
</evidence>
<dbReference type="CDD" id="cd00082">
    <property type="entry name" value="HisKA"/>
    <property type="match status" value="1"/>
</dbReference>
<evidence type="ECO:0000313" key="17">
    <source>
        <dbReference type="EMBL" id="KNB70815.1"/>
    </source>
</evidence>
<dbReference type="Proteomes" id="UP000036834">
    <property type="component" value="Unassembled WGS sequence"/>
</dbReference>
<dbReference type="EMBL" id="BJON01000002">
    <property type="protein sequence ID" value="GED66978.1"/>
    <property type="molecule type" value="Genomic_DNA"/>
</dbReference>
<keyword evidence="7" id="KW-0547">Nucleotide-binding</keyword>
<evidence type="ECO:0000256" key="10">
    <source>
        <dbReference type="ARBA" id="ARBA00023012"/>
    </source>
</evidence>
<evidence type="ECO:0000256" key="1">
    <source>
        <dbReference type="ARBA" id="ARBA00000085"/>
    </source>
</evidence>
<feature type="coiled-coil region" evidence="12">
    <location>
        <begin position="201"/>
        <end position="231"/>
    </location>
</feature>
<dbReference type="Proteomes" id="UP000319578">
    <property type="component" value="Unassembled WGS sequence"/>
</dbReference>
<dbReference type="CDD" id="cd00075">
    <property type="entry name" value="HATPase"/>
    <property type="match status" value="1"/>
</dbReference>
<dbReference type="PANTHER" id="PTHR45453">
    <property type="entry name" value="PHOSPHATE REGULON SENSOR PROTEIN PHOR"/>
    <property type="match status" value="1"/>
</dbReference>
<dbReference type="SUPFAM" id="SSF55874">
    <property type="entry name" value="ATPase domain of HSP90 chaperone/DNA topoisomerase II/histidine kinase"/>
    <property type="match status" value="1"/>
</dbReference>
<keyword evidence="19" id="KW-1185">Reference proteome</keyword>
<dbReference type="Pfam" id="PF02518">
    <property type="entry name" value="HATPase_c"/>
    <property type="match status" value="1"/>
</dbReference>
<dbReference type="GO" id="GO:0000155">
    <property type="term" value="F:phosphorelay sensor kinase activity"/>
    <property type="evidence" value="ECO:0007669"/>
    <property type="project" value="InterPro"/>
</dbReference>
<keyword evidence="6" id="KW-0808">Transferase</keyword>
<dbReference type="Gene3D" id="6.10.340.10">
    <property type="match status" value="1"/>
</dbReference>
<evidence type="ECO:0000256" key="3">
    <source>
        <dbReference type="ARBA" id="ARBA00012438"/>
    </source>
</evidence>
<dbReference type="InterPro" id="IPR036890">
    <property type="entry name" value="HATPase_C_sf"/>
</dbReference>
<evidence type="ECO:0000256" key="6">
    <source>
        <dbReference type="ARBA" id="ARBA00022679"/>
    </source>
</evidence>
<evidence type="ECO:0000256" key="13">
    <source>
        <dbReference type="SAM" id="Phobius"/>
    </source>
</evidence>
<evidence type="ECO:0000256" key="4">
    <source>
        <dbReference type="ARBA" id="ARBA00022475"/>
    </source>
</evidence>
<feature type="domain" description="Histidine kinase" evidence="14">
    <location>
        <begin position="231"/>
        <end position="445"/>
    </location>
</feature>
<keyword evidence="9" id="KW-0067">ATP-binding</keyword>
<dbReference type="InterPro" id="IPR003660">
    <property type="entry name" value="HAMP_dom"/>
</dbReference>
<evidence type="ECO:0000259" key="15">
    <source>
        <dbReference type="PROSITE" id="PS50885"/>
    </source>
</evidence>
<dbReference type="Pfam" id="PF00512">
    <property type="entry name" value="HisKA"/>
    <property type="match status" value="1"/>
</dbReference>
<dbReference type="PATRIC" id="fig|54915.3.peg.2758"/>
<dbReference type="InterPro" id="IPR003661">
    <property type="entry name" value="HisK_dim/P_dom"/>
</dbReference>
<evidence type="ECO:0000256" key="9">
    <source>
        <dbReference type="ARBA" id="ARBA00022840"/>
    </source>
</evidence>
<dbReference type="PROSITE" id="PS50109">
    <property type="entry name" value="HIS_KIN"/>
    <property type="match status" value="1"/>
</dbReference>
<dbReference type="InterPro" id="IPR050351">
    <property type="entry name" value="BphY/WalK/GraS-like"/>
</dbReference>
<evidence type="ECO:0000313" key="19">
    <source>
        <dbReference type="Proteomes" id="UP000319578"/>
    </source>
</evidence>
<dbReference type="EMBL" id="LGIQ01000009">
    <property type="protein sequence ID" value="KNB70815.1"/>
    <property type="molecule type" value="Genomic_DNA"/>
</dbReference>
<dbReference type="SMART" id="SM00387">
    <property type="entry name" value="HATPase_c"/>
    <property type="match status" value="1"/>
</dbReference>
<comment type="caution">
    <text evidence="17">The sequence shown here is derived from an EMBL/GenBank/DDBJ whole genome shotgun (WGS) entry which is preliminary data.</text>
</comment>
<accession>A0A0K9YRJ5</accession>
<evidence type="ECO:0000313" key="16">
    <source>
        <dbReference type="EMBL" id="GED66978.1"/>
    </source>
</evidence>
<comment type="catalytic activity">
    <reaction evidence="1">
        <text>ATP + protein L-histidine = ADP + protein N-phospho-L-histidine.</text>
        <dbReference type="EC" id="2.7.13.3"/>
    </reaction>
</comment>
<dbReference type="Pfam" id="PF00672">
    <property type="entry name" value="HAMP"/>
    <property type="match status" value="1"/>
</dbReference>
<evidence type="ECO:0000256" key="5">
    <source>
        <dbReference type="ARBA" id="ARBA00022553"/>
    </source>
</evidence>
<dbReference type="SMART" id="SM00304">
    <property type="entry name" value="HAMP"/>
    <property type="match status" value="1"/>
</dbReference>
<dbReference type="SUPFAM" id="SSF47384">
    <property type="entry name" value="Homodimeric domain of signal transducing histidine kinase"/>
    <property type="match status" value="1"/>
</dbReference>
<dbReference type="GO" id="GO:0005524">
    <property type="term" value="F:ATP binding"/>
    <property type="evidence" value="ECO:0007669"/>
    <property type="project" value="UniProtKB-KW"/>
</dbReference>
<dbReference type="EC" id="2.7.13.3" evidence="3"/>
<dbReference type="SUPFAM" id="SSF158472">
    <property type="entry name" value="HAMP domain-like"/>
    <property type="match status" value="1"/>
</dbReference>
<dbReference type="STRING" id="54915.ADS79_18340"/>
<dbReference type="GO" id="GO:0005886">
    <property type="term" value="C:plasma membrane"/>
    <property type="evidence" value="ECO:0007669"/>
    <property type="project" value="UniProtKB-SubCell"/>
</dbReference>
<sequence>MKRIWMRLALVFMLVSASGILISTLLSIKEMQHHFSLYVRDVNQVHQQDLIAMLQDEYAKKQKWEEGTFQKLEAASQLLGLQIMLYDGNLQLLRSFGDTHTHPVSVSSRDDELTQITEHGKVIGALRIHFDNSGTTFLEEHFQIAHTNAMQWTMLALLLIVCLVSVITAKRFTKPIVTMSDAAVEVAKGNLATRVNVPKGKDELASLVESFNNLVKSLENQEELRKRLTSDVAHELRTPLNTLLAQTEGMIDQVWEATPEHLEAIRAEVLRLIRIVSDLDQVMQAEAGVLTISREQVNVSRLIENTAASMSASFLQKQIELSSYVQAGIRVVGDEQRLVQVLTNLLTNSLKHTDHGGKVSVTAEKAGAFVEVKIIDNGSGITAQDLPFVFERFYRGDRSRNRVRGGAGLGLTIVQGIVEAHQGDIYIDSTVGEGTTVTIHFPMVIEGGQE</sequence>
<dbReference type="InterPro" id="IPR005467">
    <property type="entry name" value="His_kinase_dom"/>
</dbReference>
<dbReference type="InterPro" id="IPR003594">
    <property type="entry name" value="HATPase_dom"/>
</dbReference>
<keyword evidence="13" id="KW-0812">Transmembrane</keyword>
<evidence type="ECO:0000256" key="11">
    <source>
        <dbReference type="ARBA" id="ARBA00023136"/>
    </source>
</evidence>
<keyword evidence="11 13" id="KW-0472">Membrane</keyword>
<keyword evidence="5" id="KW-0597">Phosphoprotein</keyword>
<proteinExistence type="predicted"/>
<feature type="domain" description="HAMP" evidence="15">
    <location>
        <begin position="170"/>
        <end position="223"/>
    </location>
</feature>
<dbReference type="OrthoDB" id="9813151at2"/>
<organism evidence="17 18">
    <name type="scientific">Brevibacillus reuszeri</name>
    <dbReference type="NCBI Taxonomy" id="54915"/>
    <lineage>
        <taxon>Bacteria</taxon>
        <taxon>Bacillati</taxon>
        <taxon>Bacillota</taxon>
        <taxon>Bacilli</taxon>
        <taxon>Bacillales</taxon>
        <taxon>Paenibacillaceae</taxon>
        <taxon>Brevibacillus</taxon>
    </lineage>
</organism>
<reference evidence="16 19" key="3">
    <citation type="submission" date="2019-06" db="EMBL/GenBank/DDBJ databases">
        <title>Whole genome shotgun sequence of Brevibacillus reuszeri NBRC 15719.</title>
        <authorList>
            <person name="Hosoyama A."/>
            <person name="Uohara A."/>
            <person name="Ohji S."/>
            <person name="Ichikawa N."/>
        </authorList>
    </citation>
    <scope>NUCLEOTIDE SEQUENCE [LARGE SCALE GENOMIC DNA]</scope>
    <source>
        <strain evidence="16 19">NBRC 15719</strain>
    </source>
</reference>
<dbReference type="PRINTS" id="PR00344">
    <property type="entry name" value="BCTRLSENSOR"/>
</dbReference>
<dbReference type="GO" id="GO:0016036">
    <property type="term" value="P:cellular response to phosphate starvation"/>
    <property type="evidence" value="ECO:0007669"/>
    <property type="project" value="TreeGrafter"/>
</dbReference>
<dbReference type="PROSITE" id="PS50885">
    <property type="entry name" value="HAMP"/>
    <property type="match status" value="1"/>
</dbReference>
<feature type="transmembrane region" description="Helical" evidence="13">
    <location>
        <begin position="149"/>
        <end position="169"/>
    </location>
</feature>